<protein>
    <submittedName>
        <fullName evidence="5">LuxR family transcriptional regulator</fullName>
    </submittedName>
</protein>
<dbReference type="InterPro" id="IPR005143">
    <property type="entry name" value="TF_LuxR_autoind-bd_dom"/>
</dbReference>
<evidence type="ECO:0000313" key="5">
    <source>
        <dbReference type="EMBL" id="MCT8330650.1"/>
    </source>
</evidence>
<dbReference type="InterPro" id="IPR036388">
    <property type="entry name" value="WH-like_DNA-bd_sf"/>
</dbReference>
<dbReference type="CDD" id="cd06170">
    <property type="entry name" value="LuxR_C_like"/>
    <property type="match status" value="1"/>
</dbReference>
<dbReference type="InterPro" id="IPR016032">
    <property type="entry name" value="Sig_transdc_resp-reg_C-effctor"/>
</dbReference>
<dbReference type="Proteomes" id="UP001205601">
    <property type="component" value="Unassembled WGS sequence"/>
</dbReference>
<evidence type="ECO:0000259" key="4">
    <source>
        <dbReference type="PROSITE" id="PS50043"/>
    </source>
</evidence>
<keyword evidence="1" id="KW-0805">Transcription regulation</keyword>
<dbReference type="SUPFAM" id="SSF46894">
    <property type="entry name" value="C-terminal effector domain of the bipartite response regulators"/>
    <property type="match status" value="1"/>
</dbReference>
<evidence type="ECO:0000256" key="3">
    <source>
        <dbReference type="ARBA" id="ARBA00023163"/>
    </source>
</evidence>
<dbReference type="Pfam" id="PF00196">
    <property type="entry name" value="GerE"/>
    <property type="match status" value="1"/>
</dbReference>
<dbReference type="PANTHER" id="PTHR44688">
    <property type="entry name" value="DNA-BINDING TRANSCRIPTIONAL ACTIVATOR DEVR_DOSR"/>
    <property type="match status" value="1"/>
</dbReference>
<keyword evidence="6" id="KW-1185">Reference proteome</keyword>
<dbReference type="SUPFAM" id="SSF75516">
    <property type="entry name" value="Pheromone-binding domain of LuxR-like quorum-sensing transcription factors"/>
    <property type="match status" value="1"/>
</dbReference>
<organism evidence="5 6">
    <name type="scientific">Albidovulum sediminis</name>
    <dbReference type="NCBI Taxonomy" id="3066345"/>
    <lineage>
        <taxon>Bacteria</taxon>
        <taxon>Pseudomonadati</taxon>
        <taxon>Pseudomonadota</taxon>
        <taxon>Alphaproteobacteria</taxon>
        <taxon>Rhodobacterales</taxon>
        <taxon>Paracoccaceae</taxon>
        <taxon>Albidovulum</taxon>
    </lineage>
</organism>
<gene>
    <name evidence="5" type="ORF">N5I32_14085</name>
</gene>
<evidence type="ECO:0000313" key="6">
    <source>
        <dbReference type="Proteomes" id="UP001205601"/>
    </source>
</evidence>
<dbReference type="PANTHER" id="PTHR44688:SF25">
    <property type="entry name" value="HTH LUXR-TYPE DOMAIN-CONTAINING PROTEIN"/>
    <property type="match status" value="1"/>
</dbReference>
<keyword evidence="3" id="KW-0804">Transcription</keyword>
<dbReference type="PRINTS" id="PR00038">
    <property type="entry name" value="HTHLUXR"/>
</dbReference>
<accession>A0ABT2NT28</accession>
<dbReference type="Gene3D" id="1.10.10.10">
    <property type="entry name" value="Winged helix-like DNA-binding domain superfamily/Winged helix DNA-binding domain"/>
    <property type="match status" value="1"/>
</dbReference>
<evidence type="ECO:0000256" key="1">
    <source>
        <dbReference type="ARBA" id="ARBA00023015"/>
    </source>
</evidence>
<reference evidence="6" key="1">
    <citation type="submission" date="2023-07" db="EMBL/GenBank/DDBJ databases">
        <title>Defluviimonas sediminis sp. nov., isolated from mangrove sediment.</title>
        <authorList>
            <person name="Liu L."/>
            <person name="Li J."/>
            <person name="Huang Y."/>
            <person name="Pan J."/>
            <person name="Li M."/>
        </authorList>
    </citation>
    <scope>NUCLEOTIDE SEQUENCE [LARGE SCALE GENOMIC DNA]</scope>
    <source>
        <strain evidence="6">FT324</strain>
    </source>
</reference>
<feature type="domain" description="HTH luxR-type" evidence="4">
    <location>
        <begin position="164"/>
        <end position="229"/>
    </location>
</feature>
<comment type="caution">
    <text evidence="5">The sequence shown here is derived from an EMBL/GenBank/DDBJ whole genome shotgun (WGS) entry which is preliminary data.</text>
</comment>
<dbReference type="Pfam" id="PF03472">
    <property type="entry name" value="Autoind_bind"/>
    <property type="match status" value="1"/>
</dbReference>
<keyword evidence="2" id="KW-0238">DNA-binding</keyword>
<dbReference type="InterPro" id="IPR000792">
    <property type="entry name" value="Tscrpt_reg_LuxR_C"/>
</dbReference>
<proteinExistence type="predicted"/>
<dbReference type="SMART" id="SM00421">
    <property type="entry name" value="HTH_LUXR"/>
    <property type="match status" value="1"/>
</dbReference>
<evidence type="ECO:0000256" key="2">
    <source>
        <dbReference type="ARBA" id="ARBA00023125"/>
    </source>
</evidence>
<dbReference type="Gene3D" id="3.30.450.80">
    <property type="entry name" value="Transcription factor LuxR-like, autoinducer-binding domain"/>
    <property type="match status" value="1"/>
</dbReference>
<dbReference type="InterPro" id="IPR036693">
    <property type="entry name" value="TF_LuxR_autoind-bd_dom_sf"/>
</dbReference>
<dbReference type="PROSITE" id="PS50043">
    <property type="entry name" value="HTH_LUXR_2"/>
    <property type="match status" value="1"/>
</dbReference>
<name>A0ABT2NT28_9RHOB</name>
<sequence length="233" mass="25580">MRRFVGELQQATTRDDLQRHVGWLRDQLGIDHLVYHSVSGAGQQYGILTYSDDWVRRYVDEGYARIDPVVQGSLRRFEPIDWKELDWSGRQSRNFLGEAISAGVGNQGYSVPIRGPGGQFALFTISGRVSDASWGRFVTSTTTEVLLAAHFLNQKAQEIVQGAAQGDAQPLSGREIDVLTLLALGMNRAQAADALQISEHTLRSYIESARIKLGAMNTTHAVARAVAGGLVLL</sequence>
<dbReference type="EMBL" id="JAOCQF010000002">
    <property type="protein sequence ID" value="MCT8330650.1"/>
    <property type="molecule type" value="Genomic_DNA"/>
</dbReference>
<dbReference type="RefSeq" id="WP_261496508.1">
    <property type="nucleotide sequence ID" value="NZ_JAOCQF010000002.1"/>
</dbReference>